<protein>
    <recommendedName>
        <fullName evidence="1">Pyrroline-5-carboxylate reductase dimerisation domain-containing protein</fullName>
    </recommendedName>
</protein>
<gene>
    <name evidence="2" type="ORF">LIPSTDRAFT_4671</name>
</gene>
<proteinExistence type="predicted"/>
<dbReference type="Gene3D" id="1.10.3730.10">
    <property type="entry name" value="ProC C-terminal domain-like"/>
    <property type="match status" value="1"/>
</dbReference>
<sequence length="85" mass="9105">MANTGSPRASNIQLLKLSAMFEVLFHNCKAPREWYSKEAILPKSSTPGGCTIGGLLVMEDGKIRSTIARAIQEAANIASSLGKKK</sequence>
<dbReference type="Proteomes" id="UP000094385">
    <property type="component" value="Unassembled WGS sequence"/>
</dbReference>
<feature type="domain" description="Pyrroline-5-carboxylate reductase dimerisation" evidence="1">
    <location>
        <begin position="40"/>
        <end position="79"/>
    </location>
</feature>
<dbReference type="EMBL" id="KV454297">
    <property type="protein sequence ID" value="ODQ71424.1"/>
    <property type="molecule type" value="Genomic_DNA"/>
</dbReference>
<evidence type="ECO:0000259" key="1">
    <source>
        <dbReference type="Pfam" id="PF14748"/>
    </source>
</evidence>
<dbReference type="AlphaFoldDB" id="A0A1E3Q1N7"/>
<dbReference type="SUPFAM" id="SSF48179">
    <property type="entry name" value="6-phosphogluconate dehydrogenase C-terminal domain-like"/>
    <property type="match status" value="1"/>
</dbReference>
<dbReference type="OrthoDB" id="10263291at2759"/>
<dbReference type="InterPro" id="IPR008927">
    <property type="entry name" value="6-PGluconate_DH-like_C_sf"/>
</dbReference>
<evidence type="ECO:0000313" key="3">
    <source>
        <dbReference type="Proteomes" id="UP000094385"/>
    </source>
</evidence>
<dbReference type="InterPro" id="IPR029036">
    <property type="entry name" value="P5CR_dimer"/>
</dbReference>
<evidence type="ECO:0000313" key="2">
    <source>
        <dbReference type="EMBL" id="ODQ71424.1"/>
    </source>
</evidence>
<dbReference type="Pfam" id="PF14748">
    <property type="entry name" value="P5CR_dimer"/>
    <property type="match status" value="1"/>
</dbReference>
<dbReference type="STRING" id="675824.A0A1E3Q1N7"/>
<reference evidence="2 3" key="1">
    <citation type="journal article" date="2016" name="Proc. Natl. Acad. Sci. U.S.A.">
        <title>Comparative genomics of biotechnologically important yeasts.</title>
        <authorList>
            <person name="Riley R."/>
            <person name="Haridas S."/>
            <person name="Wolfe K.H."/>
            <person name="Lopes M.R."/>
            <person name="Hittinger C.T."/>
            <person name="Goeker M."/>
            <person name="Salamov A.A."/>
            <person name="Wisecaver J.H."/>
            <person name="Long T.M."/>
            <person name="Calvey C.H."/>
            <person name="Aerts A.L."/>
            <person name="Barry K.W."/>
            <person name="Choi C."/>
            <person name="Clum A."/>
            <person name="Coughlan A.Y."/>
            <person name="Deshpande S."/>
            <person name="Douglass A.P."/>
            <person name="Hanson S.J."/>
            <person name="Klenk H.-P."/>
            <person name="LaButti K.M."/>
            <person name="Lapidus A."/>
            <person name="Lindquist E.A."/>
            <person name="Lipzen A.M."/>
            <person name="Meier-Kolthoff J.P."/>
            <person name="Ohm R.A."/>
            <person name="Otillar R.P."/>
            <person name="Pangilinan J.L."/>
            <person name="Peng Y."/>
            <person name="Rokas A."/>
            <person name="Rosa C.A."/>
            <person name="Scheuner C."/>
            <person name="Sibirny A.A."/>
            <person name="Slot J.C."/>
            <person name="Stielow J.B."/>
            <person name="Sun H."/>
            <person name="Kurtzman C.P."/>
            <person name="Blackwell M."/>
            <person name="Grigoriev I.V."/>
            <person name="Jeffries T.W."/>
        </authorList>
    </citation>
    <scope>NUCLEOTIDE SEQUENCE [LARGE SCALE GENOMIC DNA]</scope>
    <source>
        <strain evidence="2 3">NRRL Y-11557</strain>
    </source>
</reference>
<organism evidence="2 3">
    <name type="scientific">Lipomyces starkeyi NRRL Y-11557</name>
    <dbReference type="NCBI Taxonomy" id="675824"/>
    <lineage>
        <taxon>Eukaryota</taxon>
        <taxon>Fungi</taxon>
        <taxon>Dikarya</taxon>
        <taxon>Ascomycota</taxon>
        <taxon>Saccharomycotina</taxon>
        <taxon>Lipomycetes</taxon>
        <taxon>Lipomycetales</taxon>
        <taxon>Lipomycetaceae</taxon>
        <taxon>Lipomyces</taxon>
    </lineage>
</organism>
<keyword evidence="3" id="KW-1185">Reference proteome</keyword>
<name>A0A1E3Q1N7_LIPST</name>
<accession>A0A1E3Q1N7</accession>